<dbReference type="PROSITE" id="PS50082">
    <property type="entry name" value="WD_REPEATS_2"/>
    <property type="match status" value="2"/>
</dbReference>
<evidence type="ECO:0000313" key="11">
    <source>
        <dbReference type="Proteomes" id="UP000002009"/>
    </source>
</evidence>
<dbReference type="eggNOG" id="KOG2106">
    <property type="taxonomic scope" value="Eukaryota"/>
</dbReference>
<dbReference type="KEGG" id="mis:MICPUN_83049"/>
<dbReference type="PANTHER" id="PTHR14885">
    <property type="entry name" value="CILIA- AND FLAGELLA-ASSOCIATED PROTEIN 43-RELATED"/>
    <property type="match status" value="1"/>
</dbReference>
<feature type="coiled-coil region" evidence="9">
    <location>
        <begin position="573"/>
        <end position="605"/>
    </location>
</feature>
<accession>C1E7T7</accession>
<evidence type="ECO:0000256" key="6">
    <source>
        <dbReference type="ARBA" id="ARBA00023212"/>
    </source>
</evidence>
<evidence type="ECO:0000256" key="8">
    <source>
        <dbReference type="PROSITE-ProRule" id="PRU00221"/>
    </source>
</evidence>
<dbReference type="Gene3D" id="2.130.10.10">
    <property type="entry name" value="YVTN repeat-like/Quinoprotein amine dehydrogenase"/>
    <property type="match status" value="3"/>
</dbReference>
<gene>
    <name evidence="10" type="ORF">MICPUN_83049</name>
</gene>
<dbReference type="GO" id="GO:0005930">
    <property type="term" value="C:axoneme"/>
    <property type="evidence" value="ECO:0007669"/>
    <property type="project" value="UniProtKB-SubCell"/>
</dbReference>
<evidence type="ECO:0000256" key="3">
    <source>
        <dbReference type="ARBA" id="ARBA00022574"/>
    </source>
</evidence>
<dbReference type="STRING" id="296587.C1E7T7"/>
<evidence type="ECO:0000256" key="1">
    <source>
        <dbReference type="ARBA" id="ARBA00004430"/>
    </source>
</evidence>
<evidence type="ECO:0000256" key="7">
    <source>
        <dbReference type="ARBA" id="ARBA00023273"/>
    </source>
</evidence>
<dbReference type="PROSITE" id="PS50294">
    <property type="entry name" value="WD_REPEATS_REGION"/>
    <property type="match status" value="1"/>
</dbReference>
<feature type="repeat" description="WD" evidence="8">
    <location>
        <begin position="430"/>
        <end position="458"/>
    </location>
</feature>
<proteinExistence type="predicted"/>
<keyword evidence="5 9" id="KW-0175">Coiled coil</keyword>
<dbReference type="InterPro" id="IPR036322">
    <property type="entry name" value="WD40_repeat_dom_sf"/>
</dbReference>
<feature type="repeat" description="WD" evidence="8">
    <location>
        <begin position="340"/>
        <end position="381"/>
    </location>
</feature>
<dbReference type="EMBL" id="CP001327">
    <property type="protein sequence ID" value="ACO64390.1"/>
    <property type="molecule type" value="Genomic_DNA"/>
</dbReference>
<feature type="non-terminal residue" evidence="10">
    <location>
        <position position="817"/>
    </location>
</feature>
<dbReference type="InParanoid" id="C1E7T7"/>
<keyword evidence="11" id="KW-1185">Reference proteome</keyword>
<dbReference type="Pfam" id="PF00400">
    <property type="entry name" value="WD40"/>
    <property type="match status" value="3"/>
</dbReference>
<keyword evidence="7" id="KW-0966">Cell projection</keyword>
<evidence type="ECO:0000256" key="5">
    <source>
        <dbReference type="ARBA" id="ARBA00023054"/>
    </source>
</evidence>
<dbReference type="OrthoDB" id="498908at2759"/>
<dbReference type="InterPro" id="IPR001680">
    <property type="entry name" value="WD40_rpt"/>
</dbReference>
<dbReference type="GeneID" id="8244069"/>
<evidence type="ECO:0000256" key="4">
    <source>
        <dbReference type="ARBA" id="ARBA00022737"/>
    </source>
</evidence>
<evidence type="ECO:0000256" key="9">
    <source>
        <dbReference type="SAM" id="Coils"/>
    </source>
</evidence>
<keyword evidence="3 8" id="KW-0853">WD repeat</keyword>
<keyword evidence="4" id="KW-0677">Repeat</keyword>
<dbReference type="PANTHER" id="PTHR14885:SF3">
    <property type="entry name" value="CILIA- AND FLAGELLA-ASSOCIATED PROTEIN 44"/>
    <property type="match status" value="1"/>
</dbReference>
<protein>
    <submittedName>
        <fullName evidence="10">Uncharacterized protein</fullName>
    </submittedName>
</protein>
<dbReference type="Proteomes" id="UP000002009">
    <property type="component" value="Chromosome 6"/>
</dbReference>
<evidence type="ECO:0000256" key="2">
    <source>
        <dbReference type="ARBA" id="ARBA00022490"/>
    </source>
</evidence>
<dbReference type="AlphaFoldDB" id="C1E7T7"/>
<organism evidence="10 11">
    <name type="scientific">Micromonas commoda (strain RCC299 / NOUM17 / CCMP2709)</name>
    <name type="common">Picoplanktonic green alga</name>
    <dbReference type="NCBI Taxonomy" id="296587"/>
    <lineage>
        <taxon>Eukaryota</taxon>
        <taxon>Viridiplantae</taxon>
        <taxon>Chlorophyta</taxon>
        <taxon>Mamiellophyceae</taxon>
        <taxon>Mamiellales</taxon>
        <taxon>Mamiellaceae</taxon>
        <taxon>Micromonas</taxon>
    </lineage>
</organism>
<sequence>MYHSFGFESVKRNNLAYLADDVIIFTVGNMTQILNLETQEQTYLHGIDGRGVGMVMVHPTREYFAVGEKGTNPNVYMYEYPSLRLVRVLSGGTEEVYSCGRFSPDGSKLATVGNYPDFMITIWDWDKESIVLRSKAFSQEVYDVSFSPTFPGYIYTSGTGHIRFWKMASTFTGLKLQGDIGRFGNVDLSDISGYAELPDGKVISGTETGTLLIWDGGLIRAVLVRPDGEGGAFKPCHEGMIEVVRFDNATKTISTTGADGHMRWWDYATVRDAEPEDDRIEVLIEPVKEAAIGDGAGGLCSVKSIITTEPDHWLVQDANGGIVRVAIGEGGELGESRQLTSFHGGCINGMDISAVSDHAVTAGSDGTVRLWAYAERREVYRSKFCAGATFVQMAPAYVDGSQRTVIAGFDDGVVRILLRCSDGFKIVDCFKPHNKRVTVAKFSPDGSVLATGSADGTVFFLAAKYPKSPPKTPKLPGVTLAPIGFAKAPGGVSALQWHENMKEPKLLVGCETGHAFEMKAPNWKPGQPDSVDSTITFEFEATATHYTFNRPRPTAMSIVESKYPPVGDERDAADAAEKAAIIEQKRVMALEAEQLQKELDEAERIAVYPVKHIGYVPFSGGNFELALGGEAAGKIWECQFGAKDPMRGTKTRQSALTVTRASVSGKLSVQAFEDGTVRVAPSRGKSYWVGAVHDGIYGSVTGAAVTRDDSFLLSTSSDGSFFVQKIGAGLLTERVPATDAEEVTSVAEDPTPAVEDITDPTKYSFEEEKIKLAEDIARAAAEEAKLGVRGYINKLRDEFQALLAENEARPPHERLPR</sequence>
<keyword evidence="2" id="KW-0963">Cytoplasm</keyword>
<dbReference type="InterPro" id="IPR015943">
    <property type="entry name" value="WD40/YVTN_repeat-like_dom_sf"/>
</dbReference>
<dbReference type="RefSeq" id="XP_002503132.1">
    <property type="nucleotide sequence ID" value="XM_002503086.1"/>
</dbReference>
<dbReference type="SMART" id="SM00320">
    <property type="entry name" value="WD40"/>
    <property type="match status" value="7"/>
</dbReference>
<name>C1E7T7_MICCC</name>
<evidence type="ECO:0000313" key="10">
    <source>
        <dbReference type="EMBL" id="ACO64390.1"/>
    </source>
</evidence>
<reference evidence="10 11" key="1">
    <citation type="journal article" date="2009" name="Science">
        <title>Green evolution and dynamic adaptations revealed by genomes of the marine picoeukaryotes Micromonas.</title>
        <authorList>
            <person name="Worden A.Z."/>
            <person name="Lee J.H."/>
            <person name="Mock T."/>
            <person name="Rouze P."/>
            <person name="Simmons M.P."/>
            <person name="Aerts A.L."/>
            <person name="Allen A.E."/>
            <person name="Cuvelier M.L."/>
            <person name="Derelle E."/>
            <person name="Everett M.V."/>
            <person name="Foulon E."/>
            <person name="Grimwood J."/>
            <person name="Gundlach H."/>
            <person name="Henrissat B."/>
            <person name="Napoli C."/>
            <person name="McDonald S.M."/>
            <person name="Parker M.S."/>
            <person name="Rombauts S."/>
            <person name="Salamov A."/>
            <person name="Von Dassow P."/>
            <person name="Badger J.H."/>
            <person name="Coutinho P.M."/>
            <person name="Demir E."/>
            <person name="Dubchak I."/>
            <person name="Gentemann C."/>
            <person name="Eikrem W."/>
            <person name="Gready J.E."/>
            <person name="John U."/>
            <person name="Lanier W."/>
            <person name="Lindquist E.A."/>
            <person name="Lucas S."/>
            <person name="Mayer K.F."/>
            <person name="Moreau H."/>
            <person name="Not F."/>
            <person name="Otillar R."/>
            <person name="Panaud O."/>
            <person name="Pangilinan J."/>
            <person name="Paulsen I."/>
            <person name="Piegu B."/>
            <person name="Poliakov A."/>
            <person name="Robbens S."/>
            <person name="Schmutz J."/>
            <person name="Toulza E."/>
            <person name="Wyss T."/>
            <person name="Zelensky A."/>
            <person name="Zhou K."/>
            <person name="Armbrust E.V."/>
            <person name="Bhattacharya D."/>
            <person name="Goodenough U.W."/>
            <person name="Van de Peer Y."/>
            <person name="Grigoriev I.V."/>
        </authorList>
    </citation>
    <scope>NUCLEOTIDE SEQUENCE [LARGE SCALE GENOMIC DNA]</scope>
    <source>
        <strain evidence="11">RCC299 / NOUM17</strain>
    </source>
</reference>
<comment type="subcellular location">
    <subcellularLocation>
        <location evidence="1">Cytoplasm</location>
        <location evidence="1">Cytoskeleton</location>
        <location evidence="1">Cilium axoneme</location>
    </subcellularLocation>
</comment>
<keyword evidence="6" id="KW-0206">Cytoskeleton</keyword>
<dbReference type="SUPFAM" id="SSF50978">
    <property type="entry name" value="WD40 repeat-like"/>
    <property type="match status" value="2"/>
</dbReference>